<keyword evidence="8" id="KW-1185">Reference proteome</keyword>
<organism evidence="7 8">
    <name type="scientific">Candidatus Syntropharchaeum butanivorans</name>
    <dbReference type="NCBI Taxonomy" id="1839936"/>
    <lineage>
        <taxon>Archaea</taxon>
        <taxon>Methanobacteriati</taxon>
        <taxon>Methanobacteriota</taxon>
        <taxon>Stenosarchaea group</taxon>
        <taxon>Methanomicrobia</taxon>
        <taxon>Methanosarcinales</taxon>
        <taxon>ANME-2 cluster</taxon>
        <taxon>Candidatus Syntropharchaeum</taxon>
    </lineage>
</organism>
<keyword evidence="4" id="KW-0285">Flavoprotein</keyword>
<dbReference type="UniPathway" id="UPA00193"/>
<evidence type="ECO:0000256" key="4">
    <source>
        <dbReference type="ARBA" id="ARBA00022630"/>
    </source>
</evidence>
<dbReference type="PATRIC" id="fig|1839936.3.peg.433"/>
<sequence>MRNIKEGKFVFTGELEPEKTTDLTELVESAKKLLGHCVACNVTDNPQSMAYMSSLVASYVVQRDAGMECVYQLRCSDRNSIALTSDLLGAGALGIKNVLALTGDHTTLGDYPGAKPVFDLDSGQLVYLIRKMVDEGVDLYGRPIHNPPKFHVGVAGNPNADPLESEILKLKRKIDAGAEFIQTQVIFDIEVAKTFLKEMERFKVPVLIGIFPLKNYGTADYFDKYIPGVHVPKDLLAEMKKASEISDKEKRNERYDEINLEYYGDFVHEIAHTTSAAGIHVMAVAYERITPALIERAKI</sequence>
<dbReference type="InterPro" id="IPR029041">
    <property type="entry name" value="FAD-linked_oxidoreductase-like"/>
</dbReference>
<dbReference type="PANTHER" id="PTHR45754:SF3">
    <property type="entry name" value="METHYLENETETRAHYDROFOLATE REDUCTASE (NADPH)"/>
    <property type="match status" value="1"/>
</dbReference>
<dbReference type="EMBL" id="LYOR01000002">
    <property type="protein sequence ID" value="OFV66462.1"/>
    <property type="molecule type" value="Genomic_DNA"/>
</dbReference>
<comment type="pathway">
    <text evidence="2">One-carbon metabolism; tetrahydrofolate interconversion.</text>
</comment>
<dbReference type="GO" id="GO:0005829">
    <property type="term" value="C:cytosol"/>
    <property type="evidence" value="ECO:0007669"/>
    <property type="project" value="TreeGrafter"/>
</dbReference>
<dbReference type="Gene3D" id="3.20.20.220">
    <property type="match status" value="1"/>
</dbReference>
<dbReference type="InterPro" id="IPR003171">
    <property type="entry name" value="Mehydrof_redctse-like"/>
</dbReference>
<dbReference type="CDD" id="cd00537">
    <property type="entry name" value="MTHFR"/>
    <property type="match status" value="1"/>
</dbReference>
<keyword evidence="5" id="KW-0274">FAD</keyword>
<dbReference type="GO" id="GO:0004489">
    <property type="term" value="F:methylenetetrahydrofolate reductase [NAD(P)H] activity"/>
    <property type="evidence" value="ECO:0007669"/>
    <property type="project" value="InterPro"/>
</dbReference>
<protein>
    <submittedName>
        <fullName evidence="7">5,10-methylenetetrahydrofolate reductase</fullName>
    </submittedName>
</protein>
<evidence type="ECO:0000256" key="1">
    <source>
        <dbReference type="ARBA" id="ARBA00001974"/>
    </source>
</evidence>
<dbReference type="PANTHER" id="PTHR45754">
    <property type="entry name" value="METHYLENETETRAHYDROFOLATE REDUCTASE"/>
    <property type="match status" value="1"/>
</dbReference>
<dbReference type="GO" id="GO:0009086">
    <property type="term" value="P:methionine biosynthetic process"/>
    <property type="evidence" value="ECO:0007669"/>
    <property type="project" value="TreeGrafter"/>
</dbReference>
<evidence type="ECO:0000313" key="7">
    <source>
        <dbReference type="EMBL" id="OFV66462.1"/>
    </source>
</evidence>
<dbReference type="GO" id="GO:0071949">
    <property type="term" value="F:FAD binding"/>
    <property type="evidence" value="ECO:0007669"/>
    <property type="project" value="TreeGrafter"/>
</dbReference>
<evidence type="ECO:0000256" key="2">
    <source>
        <dbReference type="ARBA" id="ARBA00004777"/>
    </source>
</evidence>
<evidence type="ECO:0000256" key="3">
    <source>
        <dbReference type="ARBA" id="ARBA00006743"/>
    </source>
</evidence>
<reference evidence="7" key="1">
    <citation type="submission" date="2016-05" db="EMBL/GenBank/DDBJ databases">
        <title>Microbial consortia oxidize butane by reversing methanogenesis.</title>
        <authorList>
            <person name="Laso-Perez R."/>
            <person name="Richter M."/>
            <person name="Wegener G."/>
            <person name="Musat F."/>
        </authorList>
    </citation>
    <scope>NUCLEOTIDE SEQUENCE [LARGE SCALE GENOMIC DNA]</scope>
    <source>
        <strain evidence="7">BOX1</strain>
    </source>
</reference>
<keyword evidence="6" id="KW-0560">Oxidoreductase</keyword>
<dbReference type="STRING" id="1839936.SBU_000429"/>
<comment type="similarity">
    <text evidence="3">Belongs to the methylenetetrahydrofolate reductase family.</text>
</comment>
<proteinExistence type="inferred from homology"/>
<comment type="cofactor">
    <cofactor evidence="1">
        <name>FAD</name>
        <dbReference type="ChEBI" id="CHEBI:57692"/>
    </cofactor>
</comment>
<comment type="caution">
    <text evidence="7">The sequence shown here is derived from an EMBL/GenBank/DDBJ whole genome shotgun (WGS) entry which is preliminary data.</text>
</comment>
<accession>A0A1F2P643</accession>
<gene>
    <name evidence="7" type="ORF">SBU_000429</name>
</gene>
<dbReference type="GO" id="GO:0035999">
    <property type="term" value="P:tetrahydrofolate interconversion"/>
    <property type="evidence" value="ECO:0007669"/>
    <property type="project" value="UniProtKB-UniPathway"/>
</dbReference>
<dbReference type="AlphaFoldDB" id="A0A1F2P643"/>
<evidence type="ECO:0000256" key="6">
    <source>
        <dbReference type="ARBA" id="ARBA00023002"/>
    </source>
</evidence>
<dbReference type="SUPFAM" id="SSF51730">
    <property type="entry name" value="FAD-linked oxidoreductase"/>
    <property type="match status" value="1"/>
</dbReference>
<evidence type="ECO:0000256" key="5">
    <source>
        <dbReference type="ARBA" id="ARBA00022827"/>
    </source>
</evidence>
<name>A0A1F2P643_9EURY</name>
<dbReference type="Pfam" id="PF02219">
    <property type="entry name" value="MTHFR"/>
    <property type="match status" value="1"/>
</dbReference>
<dbReference type="Proteomes" id="UP000185779">
    <property type="component" value="Unassembled WGS sequence"/>
</dbReference>
<evidence type="ECO:0000313" key="8">
    <source>
        <dbReference type="Proteomes" id="UP000185779"/>
    </source>
</evidence>